<evidence type="ECO:0000256" key="2">
    <source>
        <dbReference type="SAM" id="MobiDB-lite"/>
    </source>
</evidence>
<dbReference type="NCBIfam" id="NF038140">
    <property type="entry name" value="amidase_Rv3717"/>
    <property type="match status" value="1"/>
</dbReference>
<dbReference type="GO" id="GO:0030288">
    <property type="term" value="C:outer membrane-bounded periplasmic space"/>
    <property type="evidence" value="ECO:0007669"/>
    <property type="project" value="TreeGrafter"/>
</dbReference>
<dbReference type="SMART" id="SM00646">
    <property type="entry name" value="Ami_3"/>
    <property type="match status" value="1"/>
</dbReference>
<keyword evidence="1" id="KW-0378">Hydrolase</keyword>
<protein>
    <submittedName>
        <fullName evidence="4">N-acetylmuramoyl-L-alanine amidase</fullName>
    </submittedName>
</protein>
<evidence type="ECO:0000256" key="1">
    <source>
        <dbReference type="ARBA" id="ARBA00022801"/>
    </source>
</evidence>
<name>A0A7I7QJZ7_9MYCO</name>
<dbReference type="AlphaFoldDB" id="A0A7I7QJZ7"/>
<feature type="domain" description="MurNAc-LAA" evidence="3">
    <location>
        <begin position="146"/>
        <end position="267"/>
    </location>
</feature>
<dbReference type="InterPro" id="IPR050695">
    <property type="entry name" value="N-acetylmuramoyl_amidase_3"/>
</dbReference>
<dbReference type="Proteomes" id="UP000467193">
    <property type="component" value="Chromosome"/>
</dbReference>
<dbReference type="KEGG" id="msei:MSEDJ_05160"/>
<dbReference type="GO" id="GO:0008745">
    <property type="term" value="F:N-acetylmuramoyl-L-alanine amidase activity"/>
    <property type="evidence" value="ECO:0007669"/>
    <property type="project" value="InterPro"/>
</dbReference>
<accession>A0A7I7QJZ7</accession>
<dbReference type="InterPro" id="IPR002508">
    <property type="entry name" value="MurNAc-LAA_cat"/>
</dbReference>
<feature type="region of interest" description="Disordered" evidence="2">
    <location>
        <begin position="81"/>
        <end position="104"/>
    </location>
</feature>
<gene>
    <name evidence="4" type="ORF">MSEDJ_05160</name>
</gene>
<reference evidence="4 5" key="1">
    <citation type="journal article" date="2019" name="Emerg. Microbes Infect.">
        <title>Comprehensive subspecies identification of 175 nontuberculous mycobacteria species based on 7547 genomic profiles.</title>
        <authorList>
            <person name="Matsumoto Y."/>
            <person name="Kinjo T."/>
            <person name="Motooka D."/>
            <person name="Nabeya D."/>
            <person name="Jung N."/>
            <person name="Uechi K."/>
            <person name="Horii T."/>
            <person name="Iida T."/>
            <person name="Fujita J."/>
            <person name="Nakamura S."/>
        </authorList>
    </citation>
    <scope>NUCLEOTIDE SEQUENCE [LARGE SCALE GENOMIC DNA]</scope>
    <source>
        <strain evidence="4 5">JCM 17899</strain>
    </source>
</reference>
<feature type="region of interest" description="Disordered" evidence="2">
    <location>
        <begin position="1"/>
        <end position="28"/>
    </location>
</feature>
<dbReference type="EMBL" id="AP022588">
    <property type="protein sequence ID" value="BBY26420.1"/>
    <property type="molecule type" value="Genomic_DNA"/>
</dbReference>
<dbReference type="Gene3D" id="3.40.630.40">
    <property type="entry name" value="Zn-dependent exopeptidases"/>
    <property type="match status" value="1"/>
</dbReference>
<dbReference type="GO" id="GO:0009253">
    <property type="term" value="P:peptidoglycan catabolic process"/>
    <property type="evidence" value="ECO:0007669"/>
    <property type="project" value="InterPro"/>
</dbReference>
<dbReference type="PANTHER" id="PTHR30404:SF0">
    <property type="entry name" value="N-ACETYLMURAMOYL-L-ALANINE AMIDASE AMIC"/>
    <property type="match status" value="1"/>
</dbReference>
<organism evidence="4 5">
    <name type="scientific">Mycolicibacterium sediminis</name>
    <dbReference type="NCBI Taxonomy" id="1286180"/>
    <lineage>
        <taxon>Bacteria</taxon>
        <taxon>Bacillati</taxon>
        <taxon>Actinomycetota</taxon>
        <taxon>Actinomycetes</taxon>
        <taxon>Mycobacteriales</taxon>
        <taxon>Mycobacteriaceae</taxon>
        <taxon>Mycolicibacterium</taxon>
    </lineage>
</organism>
<keyword evidence="5" id="KW-1185">Reference proteome</keyword>
<sequence length="278" mass="28588">MRAPACLRVGATASTRGRPVDPEPGRAAGRTRALTALAASVLAAASLVATPVATAAPSNIAGMIVFLDPGHNGSNDASISRQVPTGRGGTKDCQASGTSAGDGYPEHSFTWETTLRIRQQLTALGVRTAMSRGDDTGLGPCVDERAAMANALKPDAIVSIHADGGPATGRGFHVNYSAPPLNDAQAGPSVQFARVMRDQLQASGLVPATYIGQGGLLPRSDIAGLNLAQYPSVLVELGNMKNPADTALIESPDGRQKYAEAVVRGIAGFLATRPQRTI</sequence>
<dbReference type="PANTHER" id="PTHR30404">
    <property type="entry name" value="N-ACETYLMURAMOYL-L-ALANINE AMIDASE"/>
    <property type="match status" value="1"/>
</dbReference>
<evidence type="ECO:0000313" key="4">
    <source>
        <dbReference type="EMBL" id="BBY26420.1"/>
    </source>
</evidence>
<dbReference type="SUPFAM" id="SSF53187">
    <property type="entry name" value="Zn-dependent exopeptidases"/>
    <property type="match status" value="1"/>
</dbReference>
<dbReference type="CDD" id="cd02696">
    <property type="entry name" value="MurNAc-LAA"/>
    <property type="match status" value="1"/>
</dbReference>
<proteinExistence type="predicted"/>
<dbReference type="Pfam" id="PF01520">
    <property type="entry name" value="Amidase_3"/>
    <property type="match status" value="1"/>
</dbReference>
<evidence type="ECO:0000259" key="3">
    <source>
        <dbReference type="SMART" id="SM00646"/>
    </source>
</evidence>
<evidence type="ECO:0000313" key="5">
    <source>
        <dbReference type="Proteomes" id="UP000467193"/>
    </source>
</evidence>